<protein>
    <submittedName>
        <fullName evidence="2">Uncharacterized protein</fullName>
    </submittedName>
</protein>
<sequence length="323" mass="36906">MKEFFKILELKPVKPIVWNFNSKILQEKSHTIKLLLPYTHEEKLIIFKRKIIAISAKPYQKKQTQERWLVKSDDNTILGPFTKNEMKSKSDEEMKNCMIKRDFDKEFVKYEKIKEDMPNFLESEKLNEYFNLQNLSNIETTSNSSALNSSVSDNSSIRTQNSSASDCTSNISQISDLCSSSNNSSNSSGVGENLNNKSYDSNISSGFNCITQITKNNNTNNKTITSTNTEQIEKSIKKLTIDHKLKQSKKFLKSKNESCNIHFLFRKLHGKNQKSAVNIVKTFGNLNAEDAKKLVELIVKETGNSVLVDNEGFIKAQKKFNKK</sequence>
<keyword evidence="3" id="KW-1185">Reference proteome</keyword>
<gene>
    <name evidence="2" type="ORF">NAPIS_ORF00445</name>
</gene>
<feature type="compositionally biased region" description="Polar residues" evidence="1">
    <location>
        <begin position="157"/>
        <end position="168"/>
    </location>
</feature>
<dbReference type="VEuPathDB" id="MicrosporidiaDB:NAPIS_ORF00445"/>
<feature type="compositionally biased region" description="Low complexity" evidence="1">
    <location>
        <begin position="142"/>
        <end position="156"/>
    </location>
</feature>
<reference evidence="2 3" key="1">
    <citation type="journal article" date="2013" name="BMC Genomics">
        <title>Genome sequencing and comparative genomics of honey bee microsporidia, Nosema apis reveal novel insights into host-parasite interactions.</title>
        <authorList>
            <person name="Chen Yp."/>
            <person name="Pettis J.S."/>
            <person name="Zhao Y."/>
            <person name="Liu X."/>
            <person name="Tallon L.J."/>
            <person name="Sadzewicz L.D."/>
            <person name="Li R."/>
            <person name="Zheng H."/>
            <person name="Huang S."/>
            <person name="Zhang X."/>
            <person name="Hamilton M.C."/>
            <person name="Pernal S.F."/>
            <person name="Melathopoulos A.P."/>
            <person name="Yan X."/>
            <person name="Evans J.D."/>
        </authorList>
    </citation>
    <scope>NUCLEOTIDE SEQUENCE [LARGE SCALE GENOMIC DNA]</scope>
    <source>
        <strain evidence="2 3">BRL 01</strain>
    </source>
</reference>
<organism evidence="2 3">
    <name type="scientific">Vairimorpha apis BRL 01</name>
    <dbReference type="NCBI Taxonomy" id="1037528"/>
    <lineage>
        <taxon>Eukaryota</taxon>
        <taxon>Fungi</taxon>
        <taxon>Fungi incertae sedis</taxon>
        <taxon>Microsporidia</taxon>
        <taxon>Nosematidae</taxon>
        <taxon>Vairimorpha</taxon>
    </lineage>
</organism>
<dbReference type="EMBL" id="KE647055">
    <property type="protein sequence ID" value="EQB61975.1"/>
    <property type="molecule type" value="Genomic_DNA"/>
</dbReference>
<dbReference type="HOGENOM" id="CLU_987293_0_0_1"/>
<accession>T0MLU4</accession>
<evidence type="ECO:0000313" key="3">
    <source>
        <dbReference type="Proteomes" id="UP000053780"/>
    </source>
</evidence>
<dbReference type="AlphaFoldDB" id="T0MLU4"/>
<evidence type="ECO:0000313" key="2">
    <source>
        <dbReference type="EMBL" id="EQB61975.1"/>
    </source>
</evidence>
<dbReference type="OrthoDB" id="2186465at2759"/>
<dbReference type="Proteomes" id="UP000053780">
    <property type="component" value="Unassembled WGS sequence"/>
</dbReference>
<evidence type="ECO:0000256" key="1">
    <source>
        <dbReference type="SAM" id="MobiDB-lite"/>
    </source>
</evidence>
<proteinExistence type="predicted"/>
<name>T0MLU4_9MICR</name>
<feature type="region of interest" description="Disordered" evidence="1">
    <location>
        <begin position="141"/>
        <end position="169"/>
    </location>
</feature>